<organism evidence="3 4">
    <name type="scientific">Bacillus mesophilus</name>
    <dbReference type="NCBI Taxonomy" id="1808955"/>
    <lineage>
        <taxon>Bacteria</taxon>
        <taxon>Bacillati</taxon>
        <taxon>Bacillota</taxon>
        <taxon>Bacilli</taxon>
        <taxon>Bacillales</taxon>
        <taxon>Bacillaceae</taxon>
        <taxon>Bacillus</taxon>
    </lineage>
</organism>
<dbReference type="EMBL" id="JAAIWM010000009">
    <property type="protein sequence ID" value="NEY73827.1"/>
    <property type="molecule type" value="Genomic_DNA"/>
</dbReference>
<evidence type="ECO:0000256" key="2">
    <source>
        <dbReference type="SAM" id="SignalP"/>
    </source>
</evidence>
<sequence>MNWKKALVAVPLSLSLLVPVTGGMVSAAEETKPSVVTPAVELRSALDLLLSEHAYLAIETMRKGAQGAADFEASAGALNANTEDLSAAIASVYGEEAGNQFKQMWNDHIGFFVDYVVASGSNDEAGKEKALNELDQYRTHFSNFLEQATGERLEAGALAEGLQMHVKQLVGAFDSYVAGDYEKAYEYEREAIHHMYMVSKGLSSAIVDQFPDKYEHTKAVTPAGDLRSTLNHLLSEHAGLAMMAMQNGIDGSEDFAASAQALSDNTDDLSAAIASIYGEEAGKAFKDMWSAHIGFFVDYVKATGANDEEAKKAALAELDGYRADFSTFIETATDGRVPADVLAEGLQMHVDQLVAAFDSYVSKDYDATYESVRGAYAHMFGSSKALSGAFVDQFPEKFEVKMPTDMPKTGMGGTAQDQMNLVWMMVGLLATAIAAGIVIRKKTTN</sequence>
<keyword evidence="2" id="KW-0732">Signal</keyword>
<keyword evidence="1" id="KW-0472">Membrane</keyword>
<keyword evidence="4" id="KW-1185">Reference proteome</keyword>
<protein>
    <submittedName>
        <fullName evidence="3">Copper amine oxidase</fullName>
    </submittedName>
</protein>
<gene>
    <name evidence="3" type="ORF">G4D63_19100</name>
</gene>
<keyword evidence="1" id="KW-0812">Transmembrane</keyword>
<keyword evidence="1" id="KW-1133">Transmembrane helix</keyword>
<dbReference type="RefSeq" id="WP_163181705.1">
    <property type="nucleotide sequence ID" value="NZ_JAAIWM010000009.1"/>
</dbReference>
<comment type="caution">
    <text evidence="3">The sequence shown here is derived from an EMBL/GenBank/DDBJ whole genome shotgun (WGS) entry which is preliminary data.</text>
</comment>
<dbReference type="Proteomes" id="UP000481043">
    <property type="component" value="Unassembled WGS sequence"/>
</dbReference>
<evidence type="ECO:0000313" key="4">
    <source>
        <dbReference type="Proteomes" id="UP000481043"/>
    </source>
</evidence>
<feature type="chain" id="PRO_5026741238" evidence="2">
    <location>
        <begin position="28"/>
        <end position="445"/>
    </location>
</feature>
<evidence type="ECO:0000256" key="1">
    <source>
        <dbReference type="SAM" id="Phobius"/>
    </source>
</evidence>
<accession>A0A6M0QC28</accession>
<feature type="transmembrane region" description="Helical" evidence="1">
    <location>
        <begin position="421"/>
        <end position="439"/>
    </location>
</feature>
<proteinExistence type="predicted"/>
<evidence type="ECO:0000313" key="3">
    <source>
        <dbReference type="EMBL" id="NEY73827.1"/>
    </source>
</evidence>
<dbReference type="AlphaFoldDB" id="A0A6M0QC28"/>
<reference evidence="3 4" key="1">
    <citation type="submission" date="2020-02" db="EMBL/GenBank/DDBJ databases">
        <title>Bacillus aquiflavi sp. nov., isolated from yellow water of strong flavor Chinese baijiu in Yibin region of China.</title>
        <authorList>
            <person name="Xie J."/>
        </authorList>
    </citation>
    <scope>NUCLEOTIDE SEQUENCE [LARGE SCALE GENOMIC DNA]</scope>
    <source>
        <strain evidence="3 4">SA4</strain>
    </source>
</reference>
<name>A0A6M0QC28_9BACI</name>
<feature type="signal peptide" evidence="2">
    <location>
        <begin position="1"/>
        <end position="27"/>
    </location>
</feature>